<keyword evidence="3" id="KW-1185">Reference proteome</keyword>
<name>A0AAE2D3Q5_SCHME</name>
<feature type="domain" description="DUF4806" evidence="1">
    <location>
        <begin position="72"/>
        <end position="148"/>
    </location>
</feature>
<evidence type="ECO:0000313" key="3">
    <source>
        <dbReference type="Proteomes" id="UP001292079"/>
    </source>
</evidence>
<dbReference type="AlphaFoldDB" id="A0AAE2D3Q5"/>
<dbReference type="EMBL" id="JALJAT010000004">
    <property type="protein sequence ID" value="KAK4470049.1"/>
    <property type="molecule type" value="Genomic_DNA"/>
</dbReference>
<comment type="caution">
    <text evidence="2">The sequence shown here is derived from an EMBL/GenBank/DDBJ whole genome shotgun (WGS) entry which is preliminary data.</text>
</comment>
<protein>
    <recommendedName>
        <fullName evidence="1">DUF4806 domain-containing protein</fullName>
    </recommendedName>
</protein>
<organism evidence="2 3">
    <name type="scientific">Schistosoma mekongi</name>
    <name type="common">Parasitic worm</name>
    <dbReference type="NCBI Taxonomy" id="38744"/>
    <lineage>
        <taxon>Eukaryota</taxon>
        <taxon>Metazoa</taxon>
        <taxon>Spiralia</taxon>
        <taxon>Lophotrochozoa</taxon>
        <taxon>Platyhelminthes</taxon>
        <taxon>Trematoda</taxon>
        <taxon>Digenea</taxon>
        <taxon>Strigeidida</taxon>
        <taxon>Schistosomatoidea</taxon>
        <taxon>Schistosomatidae</taxon>
        <taxon>Schistosoma</taxon>
    </lineage>
</organism>
<dbReference type="Proteomes" id="UP001292079">
    <property type="component" value="Unassembled WGS sequence"/>
</dbReference>
<accession>A0AAE2D3Q5</accession>
<dbReference type="Pfam" id="PF16064">
    <property type="entry name" value="DUF4806"/>
    <property type="match status" value="1"/>
</dbReference>
<reference evidence="2" key="2">
    <citation type="journal article" date="2023" name="Infect Dis Poverty">
        <title>Chromosome-scale genome of the human blood fluke Schistosoma mekongi and its implications for public health.</title>
        <authorList>
            <person name="Zhou M."/>
            <person name="Xu L."/>
            <person name="Xu D."/>
            <person name="Chen W."/>
            <person name="Khan J."/>
            <person name="Hu Y."/>
            <person name="Huang H."/>
            <person name="Wei H."/>
            <person name="Zhang Y."/>
            <person name="Chusongsang P."/>
            <person name="Tanasarnprasert K."/>
            <person name="Hu X."/>
            <person name="Limpanont Y."/>
            <person name="Lv Z."/>
        </authorList>
    </citation>
    <scope>NUCLEOTIDE SEQUENCE</scope>
    <source>
        <strain evidence="2">LV_2022a</strain>
    </source>
</reference>
<dbReference type="InterPro" id="IPR032071">
    <property type="entry name" value="DUF4806"/>
</dbReference>
<sequence>MYLSFRQRWNRHHVIRLRHRRKNQFFAKLDSNIQKILNVLTDMSGNIVQVMGLLKTAVKESGTNQFHTRFTNLQFPLSTEDEVELLETSLVQESRRDSFVSLVTRLMCDDCKTSMKYILGYILQPELAVKFTLFGTAHKRSILTYKFYRSIKNALTSKFLSSTMTEKSLVRIYDSATQGFFHDMQDKLNKRYIRNLASKDKSTLASASVCLTFGCFIYILKNHIMHALNENQTKYLLILILLSCVYRY</sequence>
<gene>
    <name evidence="2" type="ORF">MN116_000085</name>
</gene>
<reference evidence="2" key="1">
    <citation type="submission" date="2022-04" db="EMBL/GenBank/DDBJ databases">
        <authorList>
            <person name="Xu L."/>
            <person name="Lv Z."/>
        </authorList>
    </citation>
    <scope>NUCLEOTIDE SEQUENCE</scope>
    <source>
        <strain evidence="2">LV_2022a</strain>
    </source>
</reference>
<proteinExistence type="predicted"/>
<evidence type="ECO:0000259" key="1">
    <source>
        <dbReference type="Pfam" id="PF16064"/>
    </source>
</evidence>
<evidence type="ECO:0000313" key="2">
    <source>
        <dbReference type="EMBL" id="KAK4470049.1"/>
    </source>
</evidence>